<dbReference type="InterPro" id="IPR013830">
    <property type="entry name" value="SGNH_hydro"/>
</dbReference>
<dbReference type="GO" id="GO:0019433">
    <property type="term" value="P:triglyceride catabolic process"/>
    <property type="evidence" value="ECO:0007669"/>
    <property type="project" value="TreeGrafter"/>
</dbReference>
<feature type="disulfide bond" evidence="2">
    <location>
        <begin position="73"/>
        <end position="97"/>
    </location>
</feature>
<dbReference type="CDD" id="cd01823">
    <property type="entry name" value="SEST_like"/>
    <property type="match status" value="1"/>
</dbReference>
<dbReference type="GO" id="GO:0004806">
    <property type="term" value="F:triacylglycerol lipase activity"/>
    <property type="evidence" value="ECO:0007669"/>
    <property type="project" value="TreeGrafter"/>
</dbReference>
<dbReference type="PANTHER" id="PTHR37981">
    <property type="entry name" value="LIPASE 2"/>
    <property type="match status" value="1"/>
</dbReference>
<feature type="active site" description="Nucleophile" evidence="1">
    <location>
        <position position="57"/>
    </location>
</feature>
<evidence type="ECO:0000256" key="3">
    <source>
        <dbReference type="SAM" id="MobiDB-lite"/>
    </source>
</evidence>
<proteinExistence type="predicted"/>
<evidence type="ECO:0000256" key="4">
    <source>
        <dbReference type="SAM" id="SignalP"/>
    </source>
</evidence>
<feature type="signal peptide" evidence="4">
    <location>
        <begin position="1"/>
        <end position="24"/>
    </location>
</feature>
<reference evidence="6 7" key="1">
    <citation type="submission" date="2020-08" db="EMBL/GenBank/DDBJ databases">
        <title>Genome sequence of Nocardioides mesophilus KACC 16243T.</title>
        <authorList>
            <person name="Hyun D.-W."/>
            <person name="Bae J.-W."/>
        </authorList>
    </citation>
    <scope>NUCLEOTIDE SEQUENCE [LARGE SCALE GENOMIC DNA]</scope>
    <source>
        <strain evidence="6 7">KACC 16243</strain>
    </source>
</reference>
<dbReference type="RefSeq" id="WP_187579681.1">
    <property type="nucleotide sequence ID" value="NZ_CP060713.1"/>
</dbReference>
<dbReference type="KEGG" id="nmes:H9L09_05410"/>
<dbReference type="InterPro" id="IPR036514">
    <property type="entry name" value="SGNH_hydro_sf"/>
</dbReference>
<evidence type="ECO:0000313" key="7">
    <source>
        <dbReference type="Proteomes" id="UP000515947"/>
    </source>
</evidence>
<evidence type="ECO:0000313" key="6">
    <source>
        <dbReference type="EMBL" id="QNN53837.1"/>
    </source>
</evidence>
<keyword evidence="2" id="KW-1015">Disulfide bond</keyword>
<feature type="active site" evidence="1">
    <location>
        <position position="285"/>
    </location>
</feature>
<gene>
    <name evidence="6" type="ORF">H9L09_05410</name>
</gene>
<keyword evidence="6" id="KW-0378">Hydrolase</keyword>
<evidence type="ECO:0000256" key="1">
    <source>
        <dbReference type="PIRSR" id="PIRSR637460-1"/>
    </source>
</evidence>
<name>A0A7G9RE12_9ACTN</name>
<dbReference type="Pfam" id="PF13472">
    <property type="entry name" value="Lipase_GDSL_2"/>
    <property type="match status" value="1"/>
</dbReference>
<keyword evidence="4" id="KW-0732">Signal</keyword>
<keyword evidence="7" id="KW-1185">Reference proteome</keyword>
<feature type="disulfide bond" evidence="2">
    <location>
        <begin position="216"/>
        <end position="265"/>
    </location>
</feature>
<dbReference type="EMBL" id="CP060713">
    <property type="protein sequence ID" value="QNN53837.1"/>
    <property type="molecule type" value="Genomic_DNA"/>
</dbReference>
<dbReference type="Proteomes" id="UP000515947">
    <property type="component" value="Chromosome"/>
</dbReference>
<feature type="chain" id="PRO_5038382124" evidence="4">
    <location>
        <begin position="25"/>
        <end position="305"/>
    </location>
</feature>
<dbReference type="PANTHER" id="PTHR37981:SF1">
    <property type="entry name" value="SGNH HYDROLASE-TYPE ESTERASE DOMAIN-CONTAINING PROTEIN"/>
    <property type="match status" value="1"/>
</dbReference>
<dbReference type="Gene3D" id="3.40.50.1110">
    <property type="entry name" value="SGNH hydrolase"/>
    <property type="match status" value="1"/>
</dbReference>
<evidence type="ECO:0000259" key="5">
    <source>
        <dbReference type="Pfam" id="PF13472"/>
    </source>
</evidence>
<feature type="domain" description="SGNH hydrolase-type esterase" evidence="5">
    <location>
        <begin position="53"/>
        <end position="292"/>
    </location>
</feature>
<dbReference type="PROSITE" id="PS51257">
    <property type="entry name" value="PROKAR_LIPOPROTEIN"/>
    <property type="match status" value="1"/>
</dbReference>
<dbReference type="AlphaFoldDB" id="A0A7G9RE12"/>
<dbReference type="SUPFAM" id="SSF52266">
    <property type="entry name" value="SGNH hydrolase"/>
    <property type="match status" value="1"/>
</dbReference>
<dbReference type="InterPro" id="IPR037460">
    <property type="entry name" value="SEST-like"/>
</dbReference>
<feature type="disulfide bond" evidence="2">
    <location>
        <begin position="150"/>
        <end position="163"/>
    </location>
</feature>
<evidence type="ECO:0000256" key="2">
    <source>
        <dbReference type="PIRSR" id="PIRSR637460-2"/>
    </source>
</evidence>
<feature type="region of interest" description="Disordered" evidence="3">
    <location>
        <begin position="23"/>
        <end position="45"/>
    </location>
</feature>
<accession>A0A7G9RE12</accession>
<sequence>MHRLAPALLVLALAVAGCSGSPSADAPATGSTSSAPSPAAGGTVQPGTEQYVALGDSFTAGPLIPTTDVAAGCFRSDRNYPALLAADLGLDLTDVSCSGADTADLVGRQRTVNDTTVPPQLRALRRGTALVTLGIGGNDLDLFSTLVNLCPRLRAQDPAGSPCADELARRGEDLRSTTARIGQRVADAVEEVQQRAPDARVVLVGYLRIAPTDGSCPRRLPFATGDLAFGDRVIRSLNAALAGAARRTGVEFLDMYAASEGHDVCSDQPWVNGRRTDTGSALAYHPFLSGMRAVADGLEALLRDQ</sequence>
<feature type="compositionally biased region" description="Low complexity" evidence="3">
    <location>
        <begin position="23"/>
        <end position="43"/>
    </location>
</feature>
<protein>
    <submittedName>
        <fullName evidence="6">SGNH/GDSL hydrolase family protein</fullName>
    </submittedName>
</protein>
<organism evidence="6 7">
    <name type="scientific">Nocardioides mesophilus</name>
    <dbReference type="NCBI Taxonomy" id="433659"/>
    <lineage>
        <taxon>Bacteria</taxon>
        <taxon>Bacillati</taxon>
        <taxon>Actinomycetota</taxon>
        <taxon>Actinomycetes</taxon>
        <taxon>Propionibacteriales</taxon>
        <taxon>Nocardioidaceae</taxon>
        <taxon>Nocardioides</taxon>
    </lineage>
</organism>